<accession>A0A1T4N332</accession>
<keyword evidence="1" id="KW-0472">Membrane</keyword>
<dbReference type="EMBL" id="FUWV01000009">
    <property type="protein sequence ID" value="SJZ73435.1"/>
    <property type="molecule type" value="Genomic_DNA"/>
</dbReference>
<evidence type="ECO:0000313" key="2">
    <source>
        <dbReference type="EMBL" id="SJZ73435.1"/>
    </source>
</evidence>
<evidence type="ECO:0000313" key="3">
    <source>
        <dbReference type="Proteomes" id="UP000196365"/>
    </source>
</evidence>
<organism evidence="2 3">
    <name type="scientific">Garciella nitratireducens DSM 15102</name>
    <dbReference type="NCBI Taxonomy" id="1121911"/>
    <lineage>
        <taxon>Bacteria</taxon>
        <taxon>Bacillati</taxon>
        <taxon>Bacillota</taxon>
        <taxon>Clostridia</taxon>
        <taxon>Eubacteriales</taxon>
        <taxon>Eubacteriaceae</taxon>
        <taxon>Garciella</taxon>
    </lineage>
</organism>
<keyword evidence="3" id="KW-1185">Reference proteome</keyword>
<feature type="transmembrane region" description="Helical" evidence="1">
    <location>
        <begin position="17"/>
        <end position="35"/>
    </location>
</feature>
<evidence type="ECO:0000256" key="1">
    <source>
        <dbReference type="SAM" id="Phobius"/>
    </source>
</evidence>
<sequence>MNTSMVKEVAKQKNNKFYFTFFSWGYFYGAGALFCKKIKEFLSHESSKIIFLEKRIN</sequence>
<name>A0A1T4N332_9FIRM</name>
<dbReference type="AlphaFoldDB" id="A0A1T4N332"/>
<keyword evidence="1" id="KW-0812">Transmembrane</keyword>
<reference evidence="2 3" key="1">
    <citation type="submission" date="2017-02" db="EMBL/GenBank/DDBJ databases">
        <authorList>
            <person name="Peterson S.W."/>
        </authorList>
    </citation>
    <scope>NUCLEOTIDE SEQUENCE [LARGE SCALE GENOMIC DNA]</scope>
    <source>
        <strain evidence="2 3">DSM 15102</strain>
    </source>
</reference>
<gene>
    <name evidence="2" type="ORF">SAMN02745973_01530</name>
</gene>
<dbReference type="Proteomes" id="UP000196365">
    <property type="component" value="Unassembled WGS sequence"/>
</dbReference>
<proteinExistence type="predicted"/>
<dbReference type="RefSeq" id="WP_159454686.1">
    <property type="nucleotide sequence ID" value="NZ_FUWV01000009.1"/>
</dbReference>
<protein>
    <submittedName>
        <fullName evidence="2">Uncharacterized protein</fullName>
    </submittedName>
</protein>
<keyword evidence="1" id="KW-1133">Transmembrane helix</keyword>